<dbReference type="GO" id="GO:0006171">
    <property type="term" value="P:cAMP biosynthetic process"/>
    <property type="evidence" value="ECO:0007669"/>
    <property type="project" value="TreeGrafter"/>
</dbReference>
<dbReference type="GO" id="GO:0035556">
    <property type="term" value="P:intracellular signal transduction"/>
    <property type="evidence" value="ECO:0007669"/>
    <property type="project" value="InterPro"/>
</dbReference>
<dbReference type="SUPFAM" id="SSF55073">
    <property type="entry name" value="Nucleotide cyclase"/>
    <property type="match status" value="1"/>
</dbReference>
<dbReference type="Pfam" id="PF00211">
    <property type="entry name" value="Guanylate_cyc"/>
    <property type="match status" value="1"/>
</dbReference>
<feature type="transmembrane region" description="Helical" evidence="1">
    <location>
        <begin position="385"/>
        <end position="403"/>
    </location>
</feature>
<accession>A0A1H9D6J7</accession>
<dbReference type="EMBL" id="FOGB01000001">
    <property type="protein sequence ID" value="SEQ08418.1"/>
    <property type="molecule type" value="Genomic_DNA"/>
</dbReference>
<dbReference type="SMART" id="SM00044">
    <property type="entry name" value="CYCc"/>
    <property type="match status" value="1"/>
</dbReference>
<dbReference type="STRING" id="355243.SAMN03080615_00343"/>
<name>A0A1H9D6J7_9GAMM</name>
<organism evidence="3 4">
    <name type="scientific">Amphritea atlantica</name>
    <dbReference type="NCBI Taxonomy" id="355243"/>
    <lineage>
        <taxon>Bacteria</taxon>
        <taxon>Pseudomonadati</taxon>
        <taxon>Pseudomonadota</taxon>
        <taxon>Gammaproteobacteria</taxon>
        <taxon>Oceanospirillales</taxon>
        <taxon>Oceanospirillaceae</taxon>
        <taxon>Amphritea</taxon>
    </lineage>
</organism>
<dbReference type="CDD" id="cd07302">
    <property type="entry name" value="CHD"/>
    <property type="match status" value="1"/>
</dbReference>
<dbReference type="OrthoDB" id="9806704at2"/>
<evidence type="ECO:0000313" key="3">
    <source>
        <dbReference type="EMBL" id="SEQ08418.1"/>
    </source>
</evidence>
<evidence type="ECO:0000313" key="4">
    <source>
        <dbReference type="Proteomes" id="UP000198749"/>
    </source>
</evidence>
<dbReference type="Proteomes" id="UP000198749">
    <property type="component" value="Unassembled WGS sequence"/>
</dbReference>
<dbReference type="Pfam" id="PF05226">
    <property type="entry name" value="CHASE2"/>
    <property type="match status" value="1"/>
</dbReference>
<dbReference type="Gene3D" id="3.30.70.1230">
    <property type="entry name" value="Nucleotide cyclase"/>
    <property type="match status" value="1"/>
</dbReference>
<dbReference type="InterPro" id="IPR029787">
    <property type="entry name" value="Nucleotide_cyclase"/>
</dbReference>
<dbReference type="AlphaFoldDB" id="A0A1H9D6J7"/>
<keyword evidence="4" id="KW-1185">Reference proteome</keyword>
<dbReference type="InterPro" id="IPR007890">
    <property type="entry name" value="CHASE2"/>
</dbReference>
<sequence>MKQRKTRTLMGIILTLLMLIPVFQDSRPALLQRFEYDLYDIRLKHFAKREQDPRIVIVDVDEKSLAEQGRWPWNRAKLAQLLDQLFDHYGVAIAGFDMVFSEADSSIDLEQLTTLLLEADQIPDLQHFLQQLNPDQRLAAAIRERPVVLGYSFDRSDRQLQAGDPGIAVIQSSPLLDQQPIPRASGIIASVDGLHSQQAYSGFFDNPMVDSDGVYRRVPMLQKYQGQYYPSLSLAIWLALFDERQVIPEFEADLFGDHQALVAISAGGQKIPVDSSAAMLVPYRGGKGSFPYISATDVMNGLAEPAQLNGAIVLIGTSAAGLLDLRVTPVSSRYPGVEVHANILSGLLDNRIFSEPDYTAAVEIIQLLISGILLSVLIPRSSVTFSTLITLGWAACLTAFNLYAWQSLYWVIPLGYTLFLVLLLYLFQQTTGYFFETRNVKQLAGQFGHYIPPEVVRELGRQEEGVHLSGENRDMTIFFSDIRGFTRISEQLAPQQLTRMMNIYLTEMTHIIHLQHGTVDKYIGDAVMAFWGAPLKDDDHVRHGLDAALAMLQQLPIVNQRLVAEGLPEVEIGIGLHAGIMSVGNMGSEFRMAYTVMGDAVNLASRLEGLTRFYGCPLLVSGELCERLPGYIYRQIDRVQVKGRLEPVELFQPMSVANTEDADLAERVASFNQGVALYREQQWASSRERFQQWLAHTPSDSVATIYLQRIAELEQNSPGKEWHAVFSHQLK</sequence>
<feature type="transmembrane region" description="Helical" evidence="1">
    <location>
        <begin position="409"/>
        <end position="427"/>
    </location>
</feature>
<protein>
    <submittedName>
        <fullName evidence="3">Adenylate cyclase</fullName>
    </submittedName>
</protein>
<gene>
    <name evidence="3" type="ORF">SAMN03080615_00343</name>
</gene>
<dbReference type="InterPro" id="IPR001054">
    <property type="entry name" value="A/G_cyclase"/>
</dbReference>
<dbReference type="PANTHER" id="PTHR43081">
    <property type="entry name" value="ADENYLATE CYCLASE, TERMINAL-DIFFERENTIATION SPECIFIC-RELATED"/>
    <property type="match status" value="1"/>
</dbReference>
<evidence type="ECO:0000259" key="2">
    <source>
        <dbReference type="PROSITE" id="PS50125"/>
    </source>
</evidence>
<dbReference type="SMART" id="SM01080">
    <property type="entry name" value="CHASE2"/>
    <property type="match status" value="1"/>
</dbReference>
<dbReference type="PROSITE" id="PS50125">
    <property type="entry name" value="GUANYLATE_CYCLASE_2"/>
    <property type="match status" value="1"/>
</dbReference>
<dbReference type="InterPro" id="IPR050697">
    <property type="entry name" value="Adenylyl/Guanylyl_Cyclase_3/4"/>
</dbReference>
<feature type="domain" description="Guanylate cyclase" evidence="2">
    <location>
        <begin position="476"/>
        <end position="608"/>
    </location>
</feature>
<dbReference type="PANTHER" id="PTHR43081:SF1">
    <property type="entry name" value="ADENYLATE CYCLASE, TERMINAL-DIFFERENTIATION SPECIFIC"/>
    <property type="match status" value="1"/>
</dbReference>
<reference evidence="4" key="1">
    <citation type="submission" date="2016-10" db="EMBL/GenBank/DDBJ databases">
        <authorList>
            <person name="Varghese N."/>
            <person name="Submissions S."/>
        </authorList>
    </citation>
    <scope>NUCLEOTIDE SEQUENCE [LARGE SCALE GENOMIC DNA]</scope>
    <source>
        <strain evidence="4">DSM 18887</strain>
    </source>
</reference>
<keyword evidence="1" id="KW-1133">Transmembrane helix</keyword>
<keyword evidence="1" id="KW-0812">Transmembrane</keyword>
<keyword evidence="1" id="KW-0472">Membrane</keyword>
<proteinExistence type="predicted"/>
<dbReference type="GO" id="GO:0004016">
    <property type="term" value="F:adenylate cyclase activity"/>
    <property type="evidence" value="ECO:0007669"/>
    <property type="project" value="UniProtKB-ARBA"/>
</dbReference>
<evidence type="ECO:0000256" key="1">
    <source>
        <dbReference type="SAM" id="Phobius"/>
    </source>
</evidence>
<dbReference type="RefSeq" id="WP_091353095.1">
    <property type="nucleotide sequence ID" value="NZ_AP025284.1"/>
</dbReference>